<dbReference type="Proteomes" id="UP000425960">
    <property type="component" value="Plasmid Do28_1"/>
</dbReference>
<accession>A0A5K8A2Y9</accession>
<geneLocation type="plasmid" evidence="2">
    <name>do28_1 dna</name>
</geneLocation>
<sequence>MLTIDRLAQLIVSSWKLGNDDSRIPTSCGILDRALRIATEHEAFPDWVRKELHFVDSRIGLQCIELPSILEWAQRAQLTAAPNPSYQYTDVQVSSKVAKRLIAGLGESPSDAEKWGKLLQDAIASAEDEVKGYSSCQLEAY</sequence>
<name>A0A5K8A2Y9_9BACT</name>
<dbReference type="RefSeq" id="WP_155326267.1">
    <property type="nucleotide sequence ID" value="NZ_AP021877.1"/>
</dbReference>
<evidence type="ECO:0000313" key="2">
    <source>
        <dbReference type="Proteomes" id="UP000425960"/>
    </source>
</evidence>
<dbReference type="AlphaFoldDB" id="A0A5K8A2Y9"/>
<evidence type="ECO:0000313" key="1">
    <source>
        <dbReference type="EMBL" id="BBO86680.1"/>
    </source>
</evidence>
<organism evidence="1 2">
    <name type="scientific">Desulfosarcina ovata subsp. sediminis</name>
    <dbReference type="NCBI Taxonomy" id="885957"/>
    <lineage>
        <taxon>Bacteria</taxon>
        <taxon>Pseudomonadati</taxon>
        <taxon>Thermodesulfobacteriota</taxon>
        <taxon>Desulfobacteria</taxon>
        <taxon>Desulfobacterales</taxon>
        <taxon>Desulfosarcinaceae</taxon>
        <taxon>Desulfosarcina</taxon>
    </lineage>
</organism>
<reference evidence="1 2" key="1">
    <citation type="submission" date="2019-11" db="EMBL/GenBank/DDBJ databases">
        <title>Comparative genomics of hydrocarbon-degrading Desulfosarcina strains.</title>
        <authorList>
            <person name="Watanabe M."/>
            <person name="Kojima H."/>
            <person name="Fukui M."/>
        </authorList>
    </citation>
    <scope>NUCLEOTIDE SEQUENCE [LARGE SCALE GENOMIC DNA]</scope>
    <source>
        <strain evidence="1 2">28bB2T</strain>
        <plasmid evidence="2">do28_1 dna</plasmid>
    </source>
</reference>
<dbReference type="EMBL" id="AP021877">
    <property type="protein sequence ID" value="BBO86680.1"/>
    <property type="molecule type" value="Genomic_DNA"/>
</dbReference>
<protein>
    <submittedName>
        <fullName evidence="1">Uncharacterized protein</fullName>
    </submittedName>
</protein>
<proteinExistence type="predicted"/>
<gene>
    <name evidence="1" type="ORF">DSCO28_72460</name>
</gene>
<dbReference type="KEGG" id="dov:DSCO28_72460"/>
<keyword evidence="1" id="KW-0614">Plasmid</keyword>